<keyword evidence="1" id="KW-0175">Coiled coil</keyword>
<reference evidence="2 3" key="1">
    <citation type="journal article" date="2015" name="PLoS ONE">
        <title>Rice-Infecting Pseudomonas Genomes Are Highly Accessorized and Harbor Multiple Putative Virulence Mechanisms to Cause Sheath Brown Rot.</title>
        <authorList>
            <person name="Quibod I.L."/>
            <person name="Grande G."/>
            <person name="Oreiro E.G."/>
            <person name="Borja F.N."/>
            <person name="Dossa G.S."/>
            <person name="Mauleon R."/>
            <person name="Cruz C.V."/>
            <person name="Oliva R."/>
        </authorList>
    </citation>
    <scope>NUCLEOTIDE SEQUENCE [LARGE SCALE GENOMIC DNA]</scope>
    <source>
        <strain evidence="2 3">IRRI 6609</strain>
    </source>
</reference>
<dbReference type="Proteomes" id="UP000037931">
    <property type="component" value="Unassembled WGS sequence"/>
</dbReference>
<evidence type="ECO:0000313" key="2">
    <source>
        <dbReference type="EMBL" id="KPA87073.1"/>
    </source>
</evidence>
<comment type="caution">
    <text evidence="2">The sequence shown here is derived from an EMBL/GenBank/DDBJ whole genome shotgun (WGS) entry which is preliminary data.</text>
</comment>
<keyword evidence="3" id="KW-1185">Reference proteome</keyword>
<evidence type="ECO:0000256" key="1">
    <source>
        <dbReference type="SAM" id="Coils"/>
    </source>
</evidence>
<evidence type="ECO:0000313" key="3">
    <source>
        <dbReference type="Proteomes" id="UP000037931"/>
    </source>
</evidence>
<proteinExistence type="predicted"/>
<accession>A0A0M9GBH9</accession>
<dbReference type="AlphaFoldDB" id="A0A0M9GBH9"/>
<dbReference type="RefSeq" id="WP_054064876.1">
    <property type="nucleotide sequence ID" value="NZ_JSYZ01000054.1"/>
</dbReference>
<organism evidence="2 3">
    <name type="scientific">Pseudomonas asplenii</name>
    <dbReference type="NCBI Taxonomy" id="53407"/>
    <lineage>
        <taxon>Bacteria</taxon>
        <taxon>Pseudomonadati</taxon>
        <taxon>Pseudomonadota</taxon>
        <taxon>Gammaproteobacteria</taxon>
        <taxon>Pseudomonadales</taxon>
        <taxon>Pseudomonadaceae</taxon>
        <taxon>Pseudomonas</taxon>
    </lineage>
</organism>
<name>A0A0M9GBH9_9PSED</name>
<gene>
    <name evidence="2" type="ORF">PF66_06418</name>
</gene>
<sequence>MSHIKARVEALRELVDEIKNAKTIFERAALFAAIQGLVQDLDNDEQLNGYAKEKAFGVRWHAAAALGFDETNGHTAEAHRVWAYGEMNTLESAYE</sequence>
<dbReference type="STRING" id="50340.PF66_06418"/>
<protein>
    <submittedName>
        <fullName evidence="2">Uncharacterized protein</fullName>
    </submittedName>
</protein>
<feature type="coiled-coil region" evidence="1">
    <location>
        <begin position="1"/>
        <end position="28"/>
    </location>
</feature>
<dbReference type="OrthoDB" id="7031374at2"/>
<dbReference type="PATRIC" id="fig|50340.43.peg.5100"/>
<dbReference type="EMBL" id="JSYZ01000054">
    <property type="protein sequence ID" value="KPA87073.1"/>
    <property type="molecule type" value="Genomic_DNA"/>
</dbReference>